<dbReference type="GO" id="GO:0061630">
    <property type="term" value="F:ubiquitin protein ligase activity"/>
    <property type="evidence" value="ECO:0007669"/>
    <property type="project" value="TreeGrafter"/>
</dbReference>
<proteinExistence type="predicted"/>
<dbReference type="Proteomes" id="UP000708208">
    <property type="component" value="Unassembled WGS sequence"/>
</dbReference>
<dbReference type="EMBL" id="CAJVCH010121031">
    <property type="protein sequence ID" value="CAG7725384.1"/>
    <property type="molecule type" value="Genomic_DNA"/>
</dbReference>
<evidence type="ECO:0000256" key="2">
    <source>
        <dbReference type="ARBA" id="ARBA00022771"/>
    </source>
</evidence>
<comment type="caution">
    <text evidence="5">The sequence shown here is derived from an EMBL/GenBank/DDBJ whole genome shotgun (WGS) entry which is preliminary data.</text>
</comment>
<feature type="region of interest" description="Disordered" evidence="4">
    <location>
        <begin position="1"/>
        <end position="29"/>
    </location>
</feature>
<keyword evidence="1" id="KW-0479">Metal-binding</keyword>
<keyword evidence="6" id="KW-1185">Reference proteome</keyword>
<dbReference type="PANTHER" id="PTHR46858">
    <property type="entry name" value="OS05G0521000 PROTEIN"/>
    <property type="match status" value="1"/>
</dbReference>
<dbReference type="AlphaFoldDB" id="A0A8J2JRY7"/>
<accession>A0A8J2JRY7</accession>
<evidence type="ECO:0000256" key="4">
    <source>
        <dbReference type="SAM" id="MobiDB-lite"/>
    </source>
</evidence>
<evidence type="ECO:0000256" key="1">
    <source>
        <dbReference type="ARBA" id="ARBA00022723"/>
    </source>
</evidence>
<name>A0A8J2JRY7_9HEXA</name>
<dbReference type="GO" id="GO:0008270">
    <property type="term" value="F:zinc ion binding"/>
    <property type="evidence" value="ECO:0007669"/>
    <property type="project" value="UniProtKB-KW"/>
</dbReference>
<dbReference type="Pfam" id="PF13920">
    <property type="entry name" value="zf-C3HC4_3"/>
    <property type="match status" value="1"/>
</dbReference>
<dbReference type="GO" id="GO:0010468">
    <property type="term" value="P:regulation of gene expression"/>
    <property type="evidence" value="ECO:0007669"/>
    <property type="project" value="TreeGrafter"/>
</dbReference>
<dbReference type="GO" id="GO:0043066">
    <property type="term" value="P:negative regulation of apoptotic process"/>
    <property type="evidence" value="ECO:0007669"/>
    <property type="project" value="TreeGrafter"/>
</dbReference>
<protein>
    <submittedName>
        <fullName evidence="5">Uncharacterized protein</fullName>
    </submittedName>
</protein>
<keyword evidence="2" id="KW-0863">Zinc-finger</keyword>
<evidence type="ECO:0000313" key="6">
    <source>
        <dbReference type="Proteomes" id="UP000708208"/>
    </source>
</evidence>
<sequence>MGQAEDSREALNFADSETESWDSSTSGLKSDSELELDKWPCHQCGTPTSAVSRYCLRCFQVRRNWLPKRPKFGSKHGRKRKYRSYSSDTDAVVTEEPDTVSRGQDEHEFLCPEPKRLKLDNDDEVLRKKKEKVEGSQIPENFCDYCCVREKDAAFVHNHIAHRCCCFPCADRILKRTGKCPICRERILRVVKMVVV</sequence>
<evidence type="ECO:0000256" key="3">
    <source>
        <dbReference type="ARBA" id="ARBA00022833"/>
    </source>
</evidence>
<keyword evidence="3" id="KW-0862">Zinc</keyword>
<dbReference type="OrthoDB" id="24526at2759"/>
<evidence type="ECO:0000313" key="5">
    <source>
        <dbReference type="EMBL" id="CAG7725384.1"/>
    </source>
</evidence>
<organism evidence="5 6">
    <name type="scientific">Allacma fusca</name>
    <dbReference type="NCBI Taxonomy" id="39272"/>
    <lineage>
        <taxon>Eukaryota</taxon>
        <taxon>Metazoa</taxon>
        <taxon>Ecdysozoa</taxon>
        <taxon>Arthropoda</taxon>
        <taxon>Hexapoda</taxon>
        <taxon>Collembola</taxon>
        <taxon>Symphypleona</taxon>
        <taxon>Sminthuridae</taxon>
        <taxon>Allacma</taxon>
    </lineage>
</organism>
<reference evidence="5" key="1">
    <citation type="submission" date="2021-06" db="EMBL/GenBank/DDBJ databases">
        <authorList>
            <person name="Hodson N. C."/>
            <person name="Mongue J. A."/>
            <person name="Jaron S. K."/>
        </authorList>
    </citation>
    <scope>NUCLEOTIDE SEQUENCE</scope>
</reference>
<dbReference type="PANTHER" id="PTHR46858:SF5">
    <property type="entry name" value="E3 UBIQUITIN-PROTEIN LIGASE APD1-RELATED"/>
    <property type="match status" value="1"/>
</dbReference>
<dbReference type="GO" id="GO:0016567">
    <property type="term" value="P:protein ubiquitination"/>
    <property type="evidence" value="ECO:0007669"/>
    <property type="project" value="TreeGrafter"/>
</dbReference>
<gene>
    <name evidence="5" type="ORF">AFUS01_LOCUS14341</name>
</gene>